<name>A0A3S3QJR2_9BACT</name>
<keyword evidence="5" id="KW-1185">Reference proteome</keyword>
<evidence type="ECO:0000256" key="1">
    <source>
        <dbReference type="ARBA" id="ARBA00001946"/>
    </source>
</evidence>
<dbReference type="AlphaFoldDB" id="A0A3S3QJR2"/>
<dbReference type="InterPro" id="IPR000086">
    <property type="entry name" value="NUDIX_hydrolase_dom"/>
</dbReference>
<evidence type="ECO:0000313" key="4">
    <source>
        <dbReference type="EMBL" id="RWX46319.1"/>
    </source>
</evidence>
<comment type="cofactor">
    <cofactor evidence="1">
        <name>Mg(2+)</name>
        <dbReference type="ChEBI" id="CHEBI:18420"/>
    </cofactor>
</comment>
<dbReference type="PROSITE" id="PS00893">
    <property type="entry name" value="NUDIX_BOX"/>
    <property type="match status" value="1"/>
</dbReference>
<dbReference type="PANTHER" id="PTHR43046">
    <property type="entry name" value="GDP-MANNOSE MANNOSYL HYDROLASE"/>
    <property type="match status" value="1"/>
</dbReference>
<dbReference type="PANTHER" id="PTHR43046:SF16">
    <property type="entry name" value="ADP-RIBOSE PYROPHOSPHATASE YJHB-RELATED"/>
    <property type="match status" value="1"/>
</dbReference>
<sequence>MSSLLAKIWQNLHGTVQWYILWFLHCKMNVCVSGVVFNNQGKVLLLRHRYWKEGSWGLPSGFAVSREELSDTLVREVKEETNFDIEVTRFLRFDSGYKMRVEVSMVATLRGGELQLDPHEILEAKFFPTDSLPDGLIDKHRDIIEITLTTQGCAQLDHLTRGRSKHCNPACRRSA</sequence>
<reference evidence="4 5" key="1">
    <citation type="submission" date="2017-01" db="EMBL/GenBank/DDBJ databases">
        <title>The cable genome- insights into the physiology and evolution of filamentous bacteria capable of sulfide oxidation via long distance electron transfer.</title>
        <authorList>
            <person name="Schreiber L."/>
            <person name="Bjerg J.T."/>
            <person name="Boggild A."/>
            <person name="Van De Vossenberg J."/>
            <person name="Meysman F."/>
            <person name="Nielsen L.P."/>
            <person name="Schramm A."/>
            <person name="Kjeldsen K.U."/>
        </authorList>
    </citation>
    <scope>NUCLEOTIDE SEQUENCE [LARGE SCALE GENOMIC DNA]</scope>
    <source>
        <strain evidence="4">MCF</strain>
    </source>
</reference>
<dbReference type="InterPro" id="IPR020084">
    <property type="entry name" value="NUDIX_hydrolase_CS"/>
</dbReference>
<organism evidence="4 5">
    <name type="scientific">Candidatus Electrothrix aarhusensis</name>
    <dbReference type="NCBI Taxonomy" id="1859131"/>
    <lineage>
        <taxon>Bacteria</taxon>
        <taxon>Pseudomonadati</taxon>
        <taxon>Thermodesulfobacteriota</taxon>
        <taxon>Desulfobulbia</taxon>
        <taxon>Desulfobulbales</taxon>
        <taxon>Desulfobulbaceae</taxon>
        <taxon>Candidatus Electrothrix</taxon>
    </lineage>
</organism>
<dbReference type="Proteomes" id="UP000287853">
    <property type="component" value="Unassembled WGS sequence"/>
</dbReference>
<evidence type="ECO:0000259" key="3">
    <source>
        <dbReference type="PROSITE" id="PS51462"/>
    </source>
</evidence>
<feature type="domain" description="Nudix hydrolase" evidence="3">
    <location>
        <begin position="27"/>
        <end position="150"/>
    </location>
</feature>
<evidence type="ECO:0000256" key="2">
    <source>
        <dbReference type="ARBA" id="ARBA00022801"/>
    </source>
</evidence>
<dbReference type="PROSITE" id="PS51462">
    <property type="entry name" value="NUDIX"/>
    <property type="match status" value="1"/>
</dbReference>
<dbReference type="SUPFAM" id="SSF55811">
    <property type="entry name" value="Nudix"/>
    <property type="match status" value="1"/>
</dbReference>
<gene>
    <name evidence="4" type="ORF">H206_01397</name>
</gene>
<comment type="caution">
    <text evidence="4">The sequence shown here is derived from an EMBL/GenBank/DDBJ whole genome shotgun (WGS) entry which is preliminary data.</text>
</comment>
<dbReference type="Gene3D" id="3.90.79.10">
    <property type="entry name" value="Nucleoside Triphosphate Pyrophosphohydrolase"/>
    <property type="match status" value="1"/>
</dbReference>
<accession>A0A3S3QJR2</accession>
<protein>
    <submittedName>
        <fullName evidence="4">ADP-ribose pyrophosphatase YjhB, NUDIX family</fullName>
    </submittedName>
</protein>
<dbReference type="Pfam" id="PF00293">
    <property type="entry name" value="NUDIX"/>
    <property type="match status" value="1"/>
</dbReference>
<dbReference type="InterPro" id="IPR015797">
    <property type="entry name" value="NUDIX_hydrolase-like_dom_sf"/>
</dbReference>
<evidence type="ECO:0000313" key="5">
    <source>
        <dbReference type="Proteomes" id="UP000287853"/>
    </source>
</evidence>
<keyword evidence="2" id="KW-0378">Hydrolase</keyword>
<proteinExistence type="predicted"/>
<dbReference type="EMBL" id="MTKO01000066">
    <property type="protein sequence ID" value="RWX46319.1"/>
    <property type="molecule type" value="Genomic_DNA"/>
</dbReference>
<dbReference type="GO" id="GO:0016787">
    <property type="term" value="F:hydrolase activity"/>
    <property type="evidence" value="ECO:0007669"/>
    <property type="project" value="UniProtKB-KW"/>
</dbReference>